<proteinExistence type="predicted"/>
<keyword evidence="1" id="KW-0732">Signal</keyword>
<gene>
    <name evidence="2" type="ORF">Q31b_12800</name>
</gene>
<protein>
    <recommendedName>
        <fullName evidence="4">DUF1598 domain-containing protein</fullName>
    </recommendedName>
</protein>
<reference evidence="2 3" key="1">
    <citation type="submission" date="2019-02" db="EMBL/GenBank/DDBJ databases">
        <title>Deep-cultivation of Planctomycetes and their phenomic and genomic characterization uncovers novel biology.</title>
        <authorList>
            <person name="Wiegand S."/>
            <person name="Jogler M."/>
            <person name="Boedeker C."/>
            <person name="Pinto D."/>
            <person name="Vollmers J."/>
            <person name="Rivas-Marin E."/>
            <person name="Kohn T."/>
            <person name="Peeters S.H."/>
            <person name="Heuer A."/>
            <person name="Rast P."/>
            <person name="Oberbeckmann S."/>
            <person name="Bunk B."/>
            <person name="Jeske O."/>
            <person name="Meyerdierks A."/>
            <person name="Storesund J.E."/>
            <person name="Kallscheuer N."/>
            <person name="Luecker S."/>
            <person name="Lage O.M."/>
            <person name="Pohl T."/>
            <person name="Merkel B.J."/>
            <person name="Hornburger P."/>
            <person name="Mueller R.-W."/>
            <person name="Bruemmer F."/>
            <person name="Labrenz M."/>
            <person name="Spormann A.M."/>
            <person name="Op Den Camp H."/>
            <person name="Overmann J."/>
            <person name="Amann R."/>
            <person name="Jetten M.S.M."/>
            <person name="Mascher T."/>
            <person name="Medema M.H."/>
            <person name="Devos D.P."/>
            <person name="Kaster A.-K."/>
            <person name="Ovreas L."/>
            <person name="Rohde M."/>
            <person name="Galperin M.Y."/>
            <person name="Jogler C."/>
        </authorList>
    </citation>
    <scope>NUCLEOTIDE SEQUENCE [LARGE SCALE GENOMIC DNA]</scope>
    <source>
        <strain evidence="2 3">Q31b</strain>
    </source>
</reference>
<sequence precursor="true">MNRLLMTTFLLTATLLPTVGQAQFEGMKYRIPSDANSLILINAEKLFGSPVADRDRWAARRQAAFDAGISALPPDATEVMLVGRIDHEFGQSIWEMGMMKLKADRNISTAAQRFGGTMDTIADRSAVRLPDDRYLVQIMGNLVGSYTPANRQDVTRWLKSTDVGTAAVLSDYLEQAFGYANKVGTPIVMALDVEGLLSKTAIKHNMDKFESLKDSGLSPDDYANLIAGAKGVTLGITVQDKTVGAIRVDFAESPAMLEKVGKDLIIEVLQNQGLMIEDFREWTPSVSGNAFMLRGLLSTGGTRRVLSVLSLPPTLADSMVEMQSPGSDQEGTAKRIATQQYFQSITTLLDDLHEKPRRDNAKTFGQAAVWYDRYARKIDQLPILNVDEAMLDFGANAANQLRSAEMMMKGVGMRSSLRTKSNNASSGGVAYSYGGYRAGNGYNGYMYGAPSVSVGVNAMNASLMEKGRTDAIIRSQERTSGAASVMQIWQQLDEATAAIRREMVNKYSADF</sequence>
<evidence type="ECO:0000313" key="2">
    <source>
        <dbReference type="EMBL" id="TWU43750.1"/>
    </source>
</evidence>
<organism evidence="2 3">
    <name type="scientific">Novipirellula aureliae</name>
    <dbReference type="NCBI Taxonomy" id="2527966"/>
    <lineage>
        <taxon>Bacteria</taxon>
        <taxon>Pseudomonadati</taxon>
        <taxon>Planctomycetota</taxon>
        <taxon>Planctomycetia</taxon>
        <taxon>Pirellulales</taxon>
        <taxon>Pirellulaceae</taxon>
        <taxon>Novipirellula</taxon>
    </lineage>
</organism>
<dbReference type="RefSeq" id="WP_146598832.1">
    <property type="nucleotide sequence ID" value="NZ_SJPY01000002.1"/>
</dbReference>
<feature type="signal peptide" evidence="1">
    <location>
        <begin position="1"/>
        <end position="22"/>
    </location>
</feature>
<dbReference type="Proteomes" id="UP000315471">
    <property type="component" value="Unassembled WGS sequence"/>
</dbReference>
<name>A0A5C6E4J1_9BACT</name>
<dbReference type="EMBL" id="SJPY01000002">
    <property type="protein sequence ID" value="TWU43750.1"/>
    <property type="molecule type" value="Genomic_DNA"/>
</dbReference>
<comment type="caution">
    <text evidence="2">The sequence shown here is derived from an EMBL/GenBank/DDBJ whole genome shotgun (WGS) entry which is preliminary data.</text>
</comment>
<dbReference type="OrthoDB" id="258179at2"/>
<dbReference type="AlphaFoldDB" id="A0A5C6E4J1"/>
<evidence type="ECO:0000313" key="3">
    <source>
        <dbReference type="Proteomes" id="UP000315471"/>
    </source>
</evidence>
<accession>A0A5C6E4J1</accession>
<keyword evidence="3" id="KW-1185">Reference proteome</keyword>
<feature type="chain" id="PRO_5022865032" description="DUF1598 domain-containing protein" evidence="1">
    <location>
        <begin position="23"/>
        <end position="511"/>
    </location>
</feature>
<evidence type="ECO:0008006" key="4">
    <source>
        <dbReference type="Google" id="ProtNLM"/>
    </source>
</evidence>
<evidence type="ECO:0000256" key="1">
    <source>
        <dbReference type="SAM" id="SignalP"/>
    </source>
</evidence>